<evidence type="ECO:0000259" key="4">
    <source>
        <dbReference type="PROSITE" id="PS01124"/>
    </source>
</evidence>
<comment type="caution">
    <text evidence="5">The sequence shown here is derived from an EMBL/GenBank/DDBJ whole genome shotgun (WGS) entry which is preliminary data.</text>
</comment>
<dbReference type="EMBL" id="JBJVNI010000012">
    <property type="protein sequence ID" value="MFM9611495.1"/>
    <property type="molecule type" value="Genomic_DNA"/>
</dbReference>
<proteinExistence type="predicted"/>
<evidence type="ECO:0000256" key="1">
    <source>
        <dbReference type="ARBA" id="ARBA00023015"/>
    </source>
</evidence>
<reference evidence="5 6" key="1">
    <citation type="submission" date="2024-12" db="EMBL/GenBank/DDBJ databases">
        <title>Forecasting of Potato common scab and diversities of Pathogenic streptomyces spp. in china.</title>
        <authorList>
            <person name="Handique U."/>
            <person name="Wu J."/>
        </authorList>
    </citation>
    <scope>NUCLEOTIDE SEQUENCE [LARGE SCALE GENOMIC DNA]</scope>
    <source>
        <strain evidence="5 6">ZRIMU1530</strain>
    </source>
</reference>
<dbReference type="Gene3D" id="1.10.10.60">
    <property type="entry name" value="Homeodomain-like"/>
    <property type="match status" value="1"/>
</dbReference>
<sequence length="279" mass="31174">MDQTRIHDLQCMAPEGPVPGFEIGPLEELRGRVPDGVLERFNRVDFHTVTLITEGRGEHTVDFVSYDCVPGTLLWVRPGQVQRFGPRGKLKGTHLRFAPAFPPPFPGSESLLAPWRRQTAHTTNDVSLTPLTREYARPAPSREILRHLLAAVLLHIDRLPHPASDRRDSNDTYARFRAALEAAYPTDHRVDQYAARLGYTVRTLTRACQSATGRTAKQIIDDRIALQAQRLLAHTEQPVSTIAHTLGFGETTNFSKFFTRMTGVVPGDFRVVHGRGVTA</sequence>
<dbReference type="InterPro" id="IPR003313">
    <property type="entry name" value="AraC-bd"/>
</dbReference>
<dbReference type="InterPro" id="IPR037923">
    <property type="entry name" value="HTH-like"/>
</dbReference>
<evidence type="ECO:0000313" key="6">
    <source>
        <dbReference type="Proteomes" id="UP001631957"/>
    </source>
</evidence>
<dbReference type="SMART" id="SM00342">
    <property type="entry name" value="HTH_ARAC"/>
    <property type="match status" value="1"/>
</dbReference>
<keyword evidence="2" id="KW-0238">DNA-binding</keyword>
<dbReference type="Pfam" id="PF02311">
    <property type="entry name" value="AraC_binding"/>
    <property type="match status" value="1"/>
</dbReference>
<protein>
    <submittedName>
        <fullName evidence="5">AraC family transcriptional regulator</fullName>
    </submittedName>
</protein>
<dbReference type="SUPFAM" id="SSF51215">
    <property type="entry name" value="Regulatory protein AraC"/>
    <property type="match status" value="1"/>
</dbReference>
<name>A0ABW9HTR6_9ACTN</name>
<evidence type="ECO:0000313" key="5">
    <source>
        <dbReference type="EMBL" id="MFM9611495.1"/>
    </source>
</evidence>
<feature type="domain" description="HTH araC/xylS-type" evidence="4">
    <location>
        <begin position="174"/>
        <end position="272"/>
    </location>
</feature>
<dbReference type="RefSeq" id="WP_409123854.1">
    <property type="nucleotide sequence ID" value="NZ_JBJVNI010000012.1"/>
</dbReference>
<keyword evidence="1" id="KW-0805">Transcription regulation</keyword>
<keyword evidence="3" id="KW-0804">Transcription</keyword>
<evidence type="ECO:0000256" key="2">
    <source>
        <dbReference type="ARBA" id="ARBA00023125"/>
    </source>
</evidence>
<dbReference type="PANTHER" id="PTHR43280:SF32">
    <property type="entry name" value="TRANSCRIPTIONAL REGULATORY PROTEIN"/>
    <property type="match status" value="1"/>
</dbReference>
<organism evidence="5 6">
    <name type="scientific">Streptomyces niveiscabiei</name>
    <dbReference type="NCBI Taxonomy" id="164115"/>
    <lineage>
        <taxon>Bacteria</taxon>
        <taxon>Bacillati</taxon>
        <taxon>Actinomycetota</taxon>
        <taxon>Actinomycetes</taxon>
        <taxon>Kitasatosporales</taxon>
        <taxon>Streptomycetaceae</taxon>
        <taxon>Streptomyces</taxon>
    </lineage>
</organism>
<accession>A0ABW9HTR6</accession>
<dbReference type="Proteomes" id="UP001631957">
    <property type="component" value="Unassembled WGS sequence"/>
</dbReference>
<dbReference type="PANTHER" id="PTHR43280">
    <property type="entry name" value="ARAC-FAMILY TRANSCRIPTIONAL REGULATOR"/>
    <property type="match status" value="1"/>
</dbReference>
<keyword evidence="6" id="KW-1185">Reference proteome</keyword>
<dbReference type="InterPro" id="IPR018060">
    <property type="entry name" value="HTH_AraC"/>
</dbReference>
<dbReference type="InterPro" id="IPR009057">
    <property type="entry name" value="Homeodomain-like_sf"/>
</dbReference>
<dbReference type="PROSITE" id="PS01124">
    <property type="entry name" value="HTH_ARAC_FAMILY_2"/>
    <property type="match status" value="1"/>
</dbReference>
<dbReference type="Pfam" id="PF12833">
    <property type="entry name" value="HTH_18"/>
    <property type="match status" value="1"/>
</dbReference>
<gene>
    <name evidence="5" type="ORF">ACKI18_22620</name>
</gene>
<evidence type="ECO:0000256" key="3">
    <source>
        <dbReference type="ARBA" id="ARBA00023163"/>
    </source>
</evidence>
<dbReference type="SUPFAM" id="SSF46689">
    <property type="entry name" value="Homeodomain-like"/>
    <property type="match status" value="1"/>
</dbReference>